<gene>
    <name evidence="8" type="ORF">NECAME_16900</name>
</gene>
<keyword evidence="6" id="KW-0732">Signal</keyword>
<evidence type="ECO:0000256" key="3">
    <source>
        <dbReference type="ARBA" id="ARBA00022692"/>
    </source>
</evidence>
<dbReference type="EMBL" id="KI657801">
    <property type="protein sequence ID" value="ETN85126.1"/>
    <property type="molecule type" value="Genomic_DNA"/>
</dbReference>
<dbReference type="STRING" id="51031.W2TVN7"/>
<proteinExistence type="predicted"/>
<comment type="subcellular location">
    <subcellularLocation>
        <location evidence="1">Membrane</location>
        <topology evidence="1">Multi-pass membrane protein</topology>
    </subcellularLocation>
</comment>
<evidence type="ECO:0000256" key="2">
    <source>
        <dbReference type="ARBA" id="ARBA00022448"/>
    </source>
</evidence>
<keyword evidence="9" id="KW-1185">Reference proteome</keyword>
<dbReference type="InterPro" id="IPR050814">
    <property type="entry name" value="Myo-inositol_Transporter"/>
</dbReference>
<dbReference type="PANTHER" id="PTHR48020">
    <property type="entry name" value="PROTON MYO-INOSITOL COTRANSPORTER"/>
    <property type="match status" value="1"/>
</dbReference>
<dbReference type="InterPro" id="IPR036259">
    <property type="entry name" value="MFS_trans_sf"/>
</dbReference>
<evidence type="ECO:0000256" key="4">
    <source>
        <dbReference type="ARBA" id="ARBA00022989"/>
    </source>
</evidence>
<evidence type="ECO:0000313" key="8">
    <source>
        <dbReference type="EMBL" id="ETN85126.1"/>
    </source>
</evidence>
<evidence type="ECO:0000259" key="7">
    <source>
        <dbReference type="PROSITE" id="PS50850"/>
    </source>
</evidence>
<dbReference type="KEGG" id="nai:NECAME_16900"/>
<dbReference type="Gene3D" id="1.20.1250.20">
    <property type="entry name" value="MFS general substrate transporter like domains"/>
    <property type="match status" value="1"/>
</dbReference>
<keyword evidence="2" id="KW-0813">Transport</keyword>
<dbReference type="GO" id="GO:0016324">
    <property type="term" value="C:apical plasma membrane"/>
    <property type="evidence" value="ECO:0007669"/>
    <property type="project" value="TreeGrafter"/>
</dbReference>
<evidence type="ECO:0000256" key="6">
    <source>
        <dbReference type="SAM" id="SignalP"/>
    </source>
</evidence>
<keyword evidence="3" id="KW-0812">Transmembrane</keyword>
<dbReference type="AlphaFoldDB" id="W2TVN7"/>
<feature type="chain" id="PRO_5004825409" description="Major facilitator superfamily (MFS) profile domain-containing protein" evidence="6">
    <location>
        <begin position="26"/>
        <end position="69"/>
    </location>
</feature>
<dbReference type="Proteomes" id="UP000053676">
    <property type="component" value="Unassembled WGS sequence"/>
</dbReference>
<name>W2TVN7_NECAM</name>
<dbReference type="Pfam" id="PF00083">
    <property type="entry name" value="Sugar_tr"/>
    <property type="match status" value="1"/>
</dbReference>
<feature type="non-terminal residue" evidence="8">
    <location>
        <position position="1"/>
    </location>
</feature>
<keyword evidence="4" id="KW-1133">Transmembrane helix</keyword>
<evidence type="ECO:0000256" key="5">
    <source>
        <dbReference type="ARBA" id="ARBA00023136"/>
    </source>
</evidence>
<keyword evidence="5" id="KW-0472">Membrane</keyword>
<accession>W2TVN7</accession>
<feature type="signal peptide" evidence="6">
    <location>
        <begin position="1"/>
        <end position="25"/>
    </location>
</feature>
<evidence type="ECO:0000256" key="1">
    <source>
        <dbReference type="ARBA" id="ARBA00004141"/>
    </source>
</evidence>
<organism evidence="8 9">
    <name type="scientific">Necator americanus</name>
    <name type="common">Human hookworm</name>
    <dbReference type="NCBI Taxonomy" id="51031"/>
    <lineage>
        <taxon>Eukaryota</taxon>
        <taxon>Metazoa</taxon>
        <taxon>Ecdysozoa</taxon>
        <taxon>Nematoda</taxon>
        <taxon>Chromadorea</taxon>
        <taxon>Rhabditida</taxon>
        <taxon>Rhabditina</taxon>
        <taxon>Rhabditomorpha</taxon>
        <taxon>Strongyloidea</taxon>
        <taxon>Ancylostomatidae</taxon>
        <taxon>Bunostominae</taxon>
        <taxon>Necator</taxon>
    </lineage>
</organism>
<evidence type="ECO:0000313" key="9">
    <source>
        <dbReference type="Proteomes" id="UP000053676"/>
    </source>
</evidence>
<sequence length="69" mass="7997">TFFLYAGLTVLALIFVYFFVPETRGYSIDEVEMLFMTKDERQRALLKKEKSANTPQKPYISTIHISDSS</sequence>
<dbReference type="InterPro" id="IPR005828">
    <property type="entry name" value="MFS_sugar_transport-like"/>
</dbReference>
<reference evidence="9" key="1">
    <citation type="journal article" date="2014" name="Nat. Genet.">
        <title>Genome of the human hookworm Necator americanus.</title>
        <authorList>
            <person name="Tang Y.T."/>
            <person name="Gao X."/>
            <person name="Rosa B.A."/>
            <person name="Abubucker S."/>
            <person name="Hallsworth-Pepin K."/>
            <person name="Martin J."/>
            <person name="Tyagi R."/>
            <person name="Heizer E."/>
            <person name="Zhang X."/>
            <person name="Bhonagiri-Palsikar V."/>
            <person name="Minx P."/>
            <person name="Warren W.C."/>
            <person name="Wang Q."/>
            <person name="Zhan B."/>
            <person name="Hotez P.J."/>
            <person name="Sternberg P.W."/>
            <person name="Dougall A."/>
            <person name="Gaze S.T."/>
            <person name="Mulvenna J."/>
            <person name="Sotillo J."/>
            <person name="Ranganathan S."/>
            <person name="Rabelo E.M."/>
            <person name="Wilson R.K."/>
            <person name="Felgner P.L."/>
            <person name="Bethony J."/>
            <person name="Hawdon J.M."/>
            <person name="Gasser R.B."/>
            <person name="Loukas A."/>
            <person name="Mitreva M."/>
        </authorList>
    </citation>
    <scope>NUCLEOTIDE SEQUENCE [LARGE SCALE GENOMIC DNA]</scope>
</reference>
<dbReference type="PANTHER" id="PTHR48020:SF12">
    <property type="entry name" value="PROTON MYO-INOSITOL COTRANSPORTER"/>
    <property type="match status" value="1"/>
</dbReference>
<dbReference type="PROSITE" id="PS50850">
    <property type="entry name" value="MFS"/>
    <property type="match status" value="1"/>
</dbReference>
<dbReference type="OrthoDB" id="6339427at2759"/>
<feature type="domain" description="Major facilitator superfamily (MFS) profile" evidence="7">
    <location>
        <begin position="1"/>
        <end position="24"/>
    </location>
</feature>
<dbReference type="InterPro" id="IPR020846">
    <property type="entry name" value="MFS_dom"/>
</dbReference>
<dbReference type="GO" id="GO:0005366">
    <property type="term" value="F:myo-inositol:proton symporter activity"/>
    <property type="evidence" value="ECO:0007669"/>
    <property type="project" value="TreeGrafter"/>
</dbReference>
<protein>
    <recommendedName>
        <fullName evidence="7">Major facilitator superfamily (MFS) profile domain-containing protein</fullName>
    </recommendedName>
</protein>